<sequence length="189" mass="21433">MNRWKTAFFVLLTGVILVTAGGWLWLNHLLSAEPEETFTVPDRQVAESPSLTVTTTRADANDWLQRELEEEDAEEFDLYLEDAVYFTSEFRLFGINIPVEVQFQPEVDDNGNIWLYEDGFRAGGVDLPAAQVFQLIGDSLDLPEWIEPVPEEAALYMDLAQLDTGDTAIYAEVIDLPDDELRFRITPAD</sequence>
<protein>
    <submittedName>
        <fullName evidence="2">YpmS family protein</fullName>
    </submittedName>
</protein>
<keyword evidence="3" id="KW-1185">Reference proteome</keyword>
<evidence type="ECO:0000313" key="2">
    <source>
        <dbReference type="EMBL" id="MFC4738264.1"/>
    </source>
</evidence>
<proteinExistence type="predicted"/>
<evidence type="ECO:0000313" key="3">
    <source>
        <dbReference type="Proteomes" id="UP001595896"/>
    </source>
</evidence>
<feature type="transmembrane region" description="Helical" evidence="1">
    <location>
        <begin position="7"/>
        <end position="26"/>
    </location>
</feature>
<dbReference type="InterPro" id="IPR018672">
    <property type="entry name" value="DUF2140"/>
</dbReference>
<accession>A0ABV9P1U3</accession>
<dbReference type="EMBL" id="JBHSGK010000021">
    <property type="protein sequence ID" value="MFC4738264.1"/>
    <property type="molecule type" value="Genomic_DNA"/>
</dbReference>
<keyword evidence="1" id="KW-0472">Membrane</keyword>
<gene>
    <name evidence="2" type="ORF">ACFO4L_16960</name>
</gene>
<dbReference type="RefSeq" id="WP_377910849.1">
    <property type="nucleotide sequence ID" value="NZ_JBHSGK010000021.1"/>
</dbReference>
<keyword evidence="1" id="KW-1133">Transmembrane helix</keyword>
<reference evidence="3" key="1">
    <citation type="journal article" date="2019" name="Int. J. Syst. Evol. Microbiol.">
        <title>The Global Catalogue of Microorganisms (GCM) 10K type strain sequencing project: providing services to taxonomists for standard genome sequencing and annotation.</title>
        <authorList>
            <consortium name="The Broad Institute Genomics Platform"/>
            <consortium name="The Broad Institute Genome Sequencing Center for Infectious Disease"/>
            <person name="Wu L."/>
            <person name="Ma J."/>
        </authorList>
    </citation>
    <scope>NUCLEOTIDE SEQUENCE [LARGE SCALE GENOMIC DNA]</scope>
    <source>
        <strain evidence="3">JCM 12165</strain>
    </source>
</reference>
<name>A0ABV9P1U3_9BACI</name>
<dbReference type="Pfam" id="PF09911">
    <property type="entry name" value="DUF2140"/>
    <property type="match status" value="1"/>
</dbReference>
<organism evidence="2 3">
    <name type="scientific">Bacillus daqingensis</name>
    <dbReference type="NCBI Taxonomy" id="872396"/>
    <lineage>
        <taxon>Bacteria</taxon>
        <taxon>Bacillati</taxon>
        <taxon>Bacillota</taxon>
        <taxon>Bacilli</taxon>
        <taxon>Bacillales</taxon>
        <taxon>Bacillaceae</taxon>
        <taxon>Bacillus</taxon>
    </lineage>
</organism>
<dbReference type="Proteomes" id="UP001595896">
    <property type="component" value="Unassembled WGS sequence"/>
</dbReference>
<keyword evidence="1" id="KW-0812">Transmembrane</keyword>
<comment type="caution">
    <text evidence="2">The sequence shown here is derived from an EMBL/GenBank/DDBJ whole genome shotgun (WGS) entry which is preliminary data.</text>
</comment>
<evidence type="ECO:0000256" key="1">
    <source>
        <dbReference type="SAM" id="Phobius"/>
    </source>
</evidence>